<evidence type="ECO:0000313" key="2">
    <source>
        <dbReference type="Proteomes" id="UP000715781"/>
    </source>
</evidence>
<gene>
    <name evidence="1" type="ORF">KME32_34810</name>
</gene>
<dbReference type="Proteomes" id="UP000715781">
    <property type="component" value="Unassembled WGS sequence"/>
</dbReference>
<organism evidence="1 2">
    <name type="scientific">Mojavia pulchra JT2-VF2</name>
    <dbReference type="NCBI Taxonomy" id="287848"/>
    <lineage>
        <taxon>Bacteria</taxon>
        <taxon>Bacillati</taxon>
        <taxon>Cyanobacteriota</taxon>
        <taxon>Cyanophyceae</taxon>
        <taxon>Nostocales</taxon>
        <taxon>Nostocaceae</taxon>
    </lineage>
</organism>
<evidence type="ECO:0000313" key="1">
    <source>
        <dbReference type="EMBL" id="MBW4566157.1"/>
    </source>
</evidence>
<protein>
    <submittedName>
        <fullName evidence="1">Uncharacterized protein</fullName>
    </submittedName>
</protein>
<reference evidence="1" key="1">
    <citation type="submission" date="2021-05" db="EMBL/GenBank/DDBJ databases">
        <authorList>
            <person name="Pietrasiak N."/>
            <person name="Ward R."/>
            <person name="Stajich J.E."/>
            <person name="Kurbessoian T."/>
        </authorList>
    </citation>
    <scope>NUCLEOTIDE SEQUENCE</scope>
    <source>
        <strain evidence="1">JT2-VF2</strain>
    </source>
</reference>
<accession>A0A951Q7N7</accession>
<dbReference type="EMBL" id="JAHHHN010000063">
    <property type="protein sequence ID" value="MBW4566157.1"/>
    <property type="molecule type" value="Genomic_DNA"/>
</dbReference>
<dbReference type="AlphaFoldDB" id="A0A951Q7N7"/>
<proteinExistence type="predicted"/>
<sequence>MVNFTYRRCFLPPSPKMKTKAQYKVKNWNAYDASLKQRGSITFWVNEETIEQWCNQQKTEEREHRIITLIQRLASALPLRAIATMGTLGESCI</sequence>
<name>A0A951Q7N7_9NOST</name>
<reference evidence="1" key="2">
    <citation type="journal article" date="2022" name="Microbiol. Resour. Announc.">
        <title>Metagenome Sequencing to Explore Phylogenomics of Terrestrial Cyanobacteria.</title>
        <authorList>
            <person name="Ward R.D."/>
            <person name="Stajich J.E."/>
            <person name="Johansen J.R."/>
            <person name="Huntemann M."/>
            <person name="Clum A."/>
            <person name="Foster B."/>
            <person name="Foster B."/>
            <person name="Roux S."/>
            <person name="Palaniappan K."/>
            <person name="Varghese N."/>
            <person name="Mukherjee S."/>
            <person name="Reddy T.B.K."/>
            <person name="Daum C."/>
            <person name="Copeland A."/>
            <person name="Chen I.A."/>
            <person name="Ivanova N.N."/>
            <person name="Kyrpides N.C."/>
            <person name="Shapiro N."/>
            <person name="Eloe-Fadrosh E.A."/>
            <person name="Pietrasiak N."/>
        </authorList>
    </citation>
    <scope>NUCLEOTIDE SEQUENCE</scope>
    <source>
        <strain evidence="1">JT2-VF2</strain>
    </source>
</reference>
<comment type="caution">
    <text evidence="1">The sequence shown here is derived from an EMBL/GenBank/DDBJ whole genome shotgun (WGS) entry which is preliminary data.</text>
</comment>